<dbReference type="EMBL" id="JAOYFB010000038">
    <property type="protein sequence ID" value="KAK4025360.1"/>
    <property type="molecule type" value="Genomic_DNA"/>
</dbReference>
<comment type="caution">
    <text evidence="1">The sequence shown here is derived from an EMBL/GenBank/DDBJ whole genome shotgun (WGS) entry which is preliminary data.</text>
</comment>
<keyword evidence="2" id="KW-1185">Reference proteome</keyword>
<reference evidence="1 2" key="1">
    <citation type="journal article" date="2023" name="Nucleic Acids Res.">
        <title>The hologenome of Daphnia magna reveals possible DNA methylation and microbiome-mediated evolution of the host genome.</title>
        <authorList>
            <person name="Chaturvedi A."/>
            <person name="Li X."/>
            <person name="Dhandapani V."/>
            <person name="Marshall H."/>
            <person name="Kissane S."/>
            <person name="Cuenca-Cambronero M."/>
            <person name="Asole G."/>
            <person name="Calvet F."/>
            <person name="Ruiz-Romero M."/>
            <person name="Marangio P."/>
            <person name="Guigo R."/>
            <person name="Rago D."/>
            <person name="Mirbahai L."/>
            <person name="Eastwood N."/>
            <person name="Colbourne J.K."/>
            <person name="Zhou J."/>
            <person name="Mallon E."/>
            <person name="Orsini L."/>
        </authorList>
    </citation>
    <scope>NUCLEOTIDE SEQUENCE [LARGE SCALE GENOMIC DNA]</scope>
    <source>
        <strain evidence="1">LRV0_1</strain>
    </source>
</reference>
<evidence type="ECO:0000313" key="2">
    <source>
        <dbReference type="Proteomes" id="UP001234178"/>
    </source>
</evidence>
<accession>A0ABR0AJX9</accession>
<protein>
    <submittedName>
        <fullName evidence="1">Uncharacterized protein</fullName>
    </submittedName>
</protein>
<sequence>MIVSFKILSVGHPVFSTRRNLNNEAKAFFEKELRGNINKRQFGASLWSIVYLMKRVTHSKTRFRPSISTSYS</sequence>
<dbReference type="Proteomes" id="UP001234178">
    <property type="component" value="Unassembled WGS sequence"/>
</dbReference>
<organism evidence="1 2">
    <name type="scientific">Daphnia magna</name>
    <dbReference type="NCBI Taxonomy" id="35525"/>
    <lineage>
        <taxon>Eukaryota</taxon>
        <taxon>Metazoa</taxon>
        <taxon>Ecdysozoa</taxon>
        <taxon>Arthropoda</taxon>
        <taxon>Crustacea</taxon>
        <taxon>Branchiopoda</taxon>
        <taxon>Diplostraca</taxon>
        <taxon>Cladocera</taxon>
        <taxon>Anomopoda</taxon>
        <taxon>Daphniidae</taxon>
        <taxon>Daphnia</taxon>
    </lineage>
</organism>
<name>A0ABR0AJX9_9CRUS</name>
<gene>
    <name evidence="1" type="ORF">OUZ56_014433</name>
</gene>
<proteinExistence type="predicted"/>
<evidence type="ECO:0000313" key="1">
    <source>
        <dbReference type="EMBL" id="KAK4025360.1"/>
    </source>
</evidence>